<dbReference type="RefSeq" id="WP_074976445.1">
    <property type="nucleotide sequence ID" value="NZ_FPAG01000001.1"/>
</dbReference>
<sequence>MIPRTLLTSLNYKKLISLSGLFFRRPLMVIPTIKATKNCIHISDHYFPNLHHLNNSSNAFRHALWNILLTKEAYQWNKDFDEALQWAKTITDWHEEFSPNKPLERAMDLHNNAYGRTFVHKMFKRNNIIETDSEKLAKELLQFVTTSKKVSNLNELSTLKNQLVHLI</sequence>
<dbReference type="Proteomes" id="UP000183209">
    <property type="component" value="Unassembled WGS sequence"/>
</dbReference>
<reference evidence="2 3" key="1">
    <citation type="submission" date="2016-10" db="EMBL/GenBank/DDBJ databases">
        <authorList>
            <person name="de Groot N.N."/>
        </authorList>
    </citation>
    <scope>NUCLEOTIDE SEQUENCE [LARGE SCALE GENOMIC DNA]</scope>
    <source>
        <strain evidence="2 3">CGMCC 1.6114</strain>
    </source>
</reference>
<evidence type="ECO:0000313" key="3">
    <source>
        <dbReference type="Proteomes" id="UP000183209"/>
    </source>
</evidence>
<dbReference type="AlphaFoldDB" id="A0A1I6PHU9"/>
<evidence type="ECO:0000259" key="1">
    <source>
        <dbReference type="Pfam" id="PF22322"/>
    </source>
</evidence>
<accession>A0A1I6PHU9</accession>
<dbReference type="InterPro" id="IPR054246">
    <property type="entry name" value="DUF6973"/>
</dbReference>
<dbReference type="EMBL" id="FPAG01000001">
    <property type="protein sequence ID" value="SFS39668.1"/>
    <property type="molecule type" value="Genomic_DNA"/>
</dbReference>
<dbReference type="Pfam" id="PF22322">
    <property type="entry name" value="DUF6973"/>
    <property type="match status" value="1"/>
</dbReference>
<organism evidence="2 3">
    <name type="scientific">Zhouia amylolytica</name>
    <dbReference type="NCBI Taxonomy" id="376730"/>
    <lineage>
        <taxon>Bacteria</taxon>
        <taxon>Pseudomonadati</taxon>
        <taxon>Bacteroidota</taxon>
        <taxon>Flavobacteriia</taxon>
        <taxon>Flavobacteriales</taxon>
        <taxon>Flavobacteriaceae</taxon>
        <taxon>Zhouia</taxon>
    </lineage>
</organism>
<evidence type="ECO:0000313" key="2">
    <source>
        <dbReference type="EMBL" id="SFS39668.1"/>
    </source>
</evidence>
<protein>
    <recommendedName>
        <fullName evidence="1">DUF6973 domain-containing protein</fullName>
    </recommendedName>
</protein>
<feature type="domain" description="DUF6973" evidence="1">
    <location>
        <begin position="20"/>
        <end position="136"/>
    </location>
</feature>
<proteinExistence type="predicted"/>
<gene>
    <name evidence="2" type="ORF">SAMN04487906_0302</name>
</gene>
<name>A0A1I6PHU9_9FLAO</name>